<evidence type="ECO:0000313" key="2">
    <source>
        <dbReference type="EMBL" id="WFD48711.1"/>
    </source>
</evidence>
<evidence type="ECO:0000313" key="3">
    <source>
        <dbReference type="Proteomes" id="UP000818624"/>
    </source>
</evidence>
<proteinExistence type="predicted"/>
<gene>
    <name evidence="2" type="ORF">GLX27_003381</name>
</gene>
<sequence length="74" mass="8017">MAGSDPAVSDMEMSDASDPGTPEEFMEATVSDLRASAIHEPTMFLDEAVRQRYLTELGDVFLPTPAPSHAQHPN</sequence>
<dbReference type="Proteomes" id="UP000818624">
    <property type="component" value="Chromosome 3"/>
</dbReference>
<dbReference type="EMBL" id="CP046236">
    <property type="protein sequence ID" value="WFD48711.1"/>
    <property type="molecule type" value="Genomic_DNA"/>
</dbReference>
<keyword evidence="3" id="KW-1185">Reference proteome</keyword>
<name>A0ABY8ETG3_MALFU</name>
<feature type="region of interest" description="Disordered" evidence="1">
    <location>
        <begin position="1"/>
        <end position="24"/>
    </location>
</feature>
<protein>
    <submittedName>
        <fullName evidence="2">Uncharacterized protein</fullName>
    </submittedName>
</protein>
<accession>A0ABY8ETG3</accession>
<organism evidence="2 3">
    <name type="scientific">Malassezia furfur</name>
    <name type="common">Pityriasis versicolor infection agent</name>
    <name type="synonym">Pityrosporum furfur</name>
    <dbReference type="NCBI Taxonomy" id="55194"/>
    <lineage>
        <taxon>Eukaryota</taxon>
        <taxon>Fungi</taxon>
        <taxon>Dikarya</taxon>
        <taxon>Basidiomycota</taxon>
        <taxon>Ustilaginomycotina</taxon>
        <taxon>Malasseziomycetes</taxon>
        <taxon>Malasseziales</taxon>
        <taxon>Malasseziaceae</taxon>
        <taxon>Malassezia</taxon>
    </lineage>
</organism>
<evidence type="ECO:0000256" key="1">
    <source>
        <dbReference type="SAM" id="MobiDB-lite"/>
    </source>
</evidence>
<reference evidence="2 3" key="1">
    <citation type="journal article" date="2020" name="Elife">
        <title>Loss of centromere function drives karyotype evolution in closely related Malassezia species.</title>
        <authorList>
            <person name="Sankaranarayanan S.R."/>
            <person name="Ianiri G."/>
            <person name="Coelho M.A."/>
            <person name="Reza M.H."/>
            <person name="Thimmappa B.C."/>
            <person name="Ganguly P."/>
            <person name="Vadnala R.N."/>
            <person name="Sun S."/>
            <person name="Siddharthan R."/>
            <person name="Tellgren-Roth C."/>
            <person name="Dawson T.L."/>
            <person name="Heitman J."/>
            <person name="Sanyal K."/>
        </authorList>
    </citation>
    <scope>NUCLEOTIDE SEQUENCE [LARGE SCALE GENOMIC DNA]</scope>
    <source>
        <strain evidence="2">CBS14141</strain>
    </source>
</reference>